<reference evidence="1" key="1">
    <citation type="submission" date="2019-04" db="EMBL/GenBank/DDBJ databases">
        <title>Friends and foes A comparative genomics studyof 23 Aspergillus species from section Flavi.</title>
        <authorList>
            <consortium name="DOE Joint Genome Institute"/>
            <person name="Kjaerbolling I."/>
            <person name="Vesth T."/>
            <person name="Frisvad J.C."/>
            <person name="Nybo J.L."/>
            <person name="Theobald S."/>
            <person name="Kildgaard S."/>
            <person name="Isbrandt T."/>
            <person name="Kuo A."/>
            <person name="Sato A."/>
            <person name="Lyhne E.K."/>
            <person name="Kogle M.E."/>
            <person name="Wiebenga A."/>
            <person name="Kun R.S."/>
            <person name="Lubbers R.J."/>
            <person name="Makela M.R."/>
            <person name="Barry K."/>
            <person name="Chovatia M."/>
            <person name="Clum A."/>
            <person name="Daum C."/>
            <person name="Haridas S."/>
            <person name="He G."/>
            <person name="LaButti K."/>
            <person name="Lipzen A."/>
            <person name="Mondo S."/>
            <person name="Riley R."/>
            <person name="Salamov A."/>
            <person name="Simmons B.A."/>
            <person name="Magnuson J.K."/>
            <person name="Henrissat B."/>
            <person name="Mortensen U.H."/>
            <person name="Larsen T.O."/>
            <person name="Devries R.P."/>
            <person name="Grigoriev I.V."/>
            <person name="Machida M."/>
            <person name="Baker S.E."/>
            <person name="Andersen M.R."/>
        </authorList>
    </citation>
    <scope>NUCLEOTIDE SEQUENCE [LARGE SCALE GENOMIC DNA]</scope>
    <source>
        <strain evidence="1">IBT 14317</strain>
    </source>
</reference>
<name>A0A5N7CPJ2_PETAA</name>
<dbReference type="AlphaFoldDB" id="A0A5N7CPJ2"/>
<evidence type="ECO:0000313" key="1">
    <source>
        <dbReference type="EMBL" id="KAE8395443.1"/>
    </source>
</evidence>
<protein>
    <submittedName>
        <fullName evidence="1">Uncharacterized protein</fullName>
    </submittedName>
</protein>
<dbReference type="EMBL" id="ML735218">
    <property type="protein sequence ID" value="KAE8395443.1"/>
    <property type="molecule type" value="Genomic_DNA"/>
</dbReference>
<organism evidence="1">
    <name type="scientific">Petromyces alliaceus</name>
    <name type="common">Aspergillus alliaceus</name>
    <dbReference type="NCBI Taxonomy" id="209559"/>
    <lineage>
        <taxon>Eukaryota</taxon>
        <taxon>Fungi</taxon>
        <taxon>Dikarya</taxon>
        <taxon>Ascomycota</taxon>
        <taxon>Pezizomycotina</taxon>
        <taxon>Eurotiomycetes</taxon>
        <taxon>Eurotiomycetidae</taxon>
        <taxon>Eurotiales</taxon>
        <taxon>Aspergillaceae</taxon>
        <taxon>Aspergillus</taxon>
        <taxon>Aspergillus subgen. Circumdati</taxon>
    </lineage>
</organism>
<proteinExistence type="predicted"/>
<dbReference type="OrthoDB" id="4435242at2759"/>
<accession>A0A5N7CPJ2</accession>
<dbReference type="Proteomes" id="UP000326877">
    <property type="component" value="Unassembled WGS sequence"/>
</dbReference>
<sequence>MSTTHYKDPIPESICAIPSAISYPENNGYYAKDPDGTVIAVASDEICEVIDCRNAKLEAKIAAGEKLMDECAV</sequence>
<gene>
    <name evidence="1" type="ORF">BDV23DRAFT_178496</name>
</gene>